<feature type="signal peptide" evidence="3">
    <location>
        <begin position="1"/>
        <end position="18"/>
    </location>
</feature>
<organism evidence="5 6">
    <name type="scientific">Aquella oligotrophica</name>
    <dbReference type="NCBI Taxonomy" id="2067065"/>
    <lineage>
        <taxon>Bacteria</taxon>
        <taxon>Pseudomonadati</taxon>
        <taxon>Pseudomonadota</taxon>
        <taxon>Betaproteobacteria</taxon>
        <taxon>Neisseriales</taxon>
        <taxon>Neisseriaceae</taxon>
        <taxon>Aquella</taxon>
    </lineage>
</organism>
<evidence type="ECO:0000313" key="6">
    <source>
        <dbReference type="Proteomes" id="UP000236655"/>
    </source>
</evidence>
<protein>
    <recommendedName>
        <fullName evidence="4">Outer membrane protein beta-barrel domain-containing protein</fullName>
    </recommendedName>
</protein>
<dbReference type="EMBL" id="CP024847">
    <property type="protein sequence ID" value="AUR51807.1"/>
    <property type="molecule type" value="Genomic_DNA"/>
</dbReference>
<dbReference type="InterPro" id="IPR027385">
    <property type="entry name" value="Beta-barrel_OMP"/>
</dbReference>
<evidence type="ECO:0000256" key="2">
    <source>
        <dbReference type="ARBA" id="ARBA00022729"/>
    </source>
</evidence>
<dbReference type="KEGG" id="nba:CUN60_05690"/>
<dbReference type="GO" id="GO:0009279">
    <property type="term" value="C:cell outer membrane"/>
    <property type="evidence" value="ECO:0007669"/>
    <property type="project" value="UniProtKB-SubCell"/>
</dbReference>
<dbReference type="Pfam" id="PF13505">
    <property type="entry name" value="OMP_b-brl"/>
    <property type="match status" value="1"/>
</dbReference>
<name>A0A2I7N5Q3_9NEIS</name>
<proteinExistence type="predicted"/>
<dbReference type="Gene3D" id="2.40.160.20">
    <property type="match status" value="1"/>
</dbReference>
<dbReference type="InterPro" id="IPR011250">
    <property type="entry name" value="OMP/PagP_B-barrel"/>
</dbReference>
<dbReference type="RefSeq" id="WP_102951104.1">
    <property type="nucleotide sequence ID" value="NZ_CP024847.1"/>
</dbReference>
<evidence type="ECO:0000256" key="1">
    <source>
        <dbReference type="ARBA" id="ARBA00004442"/>
    </source>
</evidence>
<dbReference type="OrthoDB" id="5360144at2"/>
<evidence type="ECO:0000313" key="5">
    <source>
        <dbReference type="EMBL" id="AUR51807.1"/>
    </source>
</evidence>
<keyword evidence="2 3" id="KW-0732">Signal</keyword>
<reference evidence="6" key="1">
    <citation type="submission" date="2017-11" db="EMBL/GenBank/DDBJ databases">
        <authorList>
            <person name="Chan K.G."/>
            <person name="Lee L.S."/>
        </authorList>
    </citation>
    <scope>NUCLEOTIDE SEQUENCE [LARGE SCALE GENOMIC DNA]</scope>
    <source>
        <strain evidence="6">DSM 100970</strain>
    </source>
</reference>
<dbReference type="SUPFAM" id="SSF56925">
    <property type="entry name" value="OMPA-like"/>
    <property type="match status" value="1"/>
</dbReference>
<feature type="chain" id="PRO_5014447956" description="Outer membrane protein beta-barrel domain-containing protein" evidence="3">
    <location>
        <begin position="19"/>
        <end position="196"/>
    </location>
</feature>
<keyword evidence="6" id="KW-1185">Reference proteome</keyword>
<accession>A0A2I7N5Q3</accession>
<evidence type="ECO:0000259" key="4">
    <source>
        <dbReference type="Pfam" id="PF13505"/>
    </source>
</evidence>
<dbReference type="AlphaFoldDB" id="A0A2I7N5Q3"/>
<gene>
    <name evidence="5" type="ORF">CUN60_05690</name>
</gene>
<evidence type="ECO:0000256" key="3">
    <source>
        <dbReference type="SAM" id="SignalP"/>
    </source>
</evidence>
<sequence>MKKLLGSLLLLSSFSTFADNNGTYMSDMMNMDNMMYMDFGLGYGTAGNWGTGSLALNAMTMGFYYKPGLGVELGMDMLPSGNYQNNGAMINTFHLAAKGILPLADAFNLYGKLGLGVNAGQGTATSNSMMMGMNMQNMSMITPVNVGPYYGAGMQFNLSKRFGIYIEDSGVIVVGGGNNGGFGNTNITTLGLEVRM</sequence>
<dbReference type="Proteomes" id="UP000236655">
    <property type="component" value="Chromosome"/>
</dbReference>
<feature type="domain" description="Outer membrane protein beta-barrel" evidence="4">
    <location>
        <begin position="59"/>
        <end position="191"/>
    </location>
</feature>
<comment type="subcellular location">
    <subcellularLocation>
        <location evidence="1">Cell outer membrane</location>
    </subcellularLocation>
</comment>